<dbReference type="InterPro" id="IPR036259">
    <property type="entry name" value="MFS_trans_sf"/>
</dbReference>
<dbReference type="Proteomes" id="UP000673975">
    <property type="component" value="Unassembled WGS sequence"/>
</dbReference>
<dbReference type="GO" id="GO:0022857">
    <property type="term" value="F:transmembrane transporter activity"/>
    <property type="evidence" value="ECO:0007669"/>
    <property type="project" value="InterPro"/>
</dbReference>
<feature type="transmembrane region" description="Helical" evidence="6">
    <location>
        <begin position="48"/>
        <end position="68"/>
    </location>
</feature>
<sequence length="408" mass="44685">MNIFQFAWHYRRLVIFGLSFTFFSSFGQTFLVSLFVPGFLETFGITNAYFGTVYSAATLGSAFTLAWIGGKIDQIPLKKYALFVAAGLVLSALIISLSQWVWMLLLGIFGMRLFGQGLSTHTAQTAMARYFVTMRGKALSLANLGFTLGEAFLPITITTIITVLGWRAGWGSAAFFILLVLPAIILATISKDPSGYGESGNNNDDNLNAEPGQKWSRTKVIRDYRFFIFLPGVLISPFLLTGLFLYQTQLAAYKGWEIETLAAGFVAFAIARSSFSLISGILVDRFKAARLFPFFLLPFLTGLVILSLSGHELIVFAYLFLAGTTEGFGANVKTSLYAELYGTANLGAIRSMMSMFMVTSTAVSPILFGYLLDLGISFGTIIHGAVILVIISVLSAMFIYREAHRTLS</sequence>
<protein>
    <submittedName>
        <fullName evidence="8">MFS transporter</fullName>
    </submittedName>
</protein>
<dbReference type="PROSITE" id="PS50850">
    <property type="entry name" value="MFS"/>
    <property type="match status" value="1"/>
</dbReference>
<dbReference type="InterPro" id="IPR020846">
    <property type="entry name" value="MFS_dom"/>
</dbReference>
<feature type="transmembrane region" description="Helical" evidence="6">
    <location>
        <begin position="226"/>
        <end position="246"/>
    </location>
</feature>
<feature type="transmembrane region" description="Helical" evidence="6">
    <location>
        <begin position="314"/>
        <end position="332"/>
    </location>
</feature>
<evidence type="ECO:0000256" key="4">
    <source>
        <dbReference type="ARBA" id="ARBA00022989"/>
    </source>
</evidence>
<dbReference type="InterPro" id="IPR052983">
    <property type="entry name" value="MFS_Riboflavin_Transporter"/>
</dbReference>
<dbReference type="RefSeq" id="WP_210511359.1">
    <property type="nucleotide sequence ID" value="NZ_JAFIDN010000004.1"/>
</dbReference>
<dbReference type="AlphaFoldDB" id="A0A8J7S918"/>
<name>A0A8J7S918_9BACT</name>
<feature type="transmembrane region" description="Helical" evidence="6">
    <location>
        <begin position="170"/>
        <end position="189"/>
    </location>
</feature>
<feature type="transmembrane region" description="Helical" evidence="6">
    <location>
        <begin position="290"/>
        <end position="308"/>
    </location>
</feature>
<evidence type="ECO:0000313" key="8">
    <source>
        <dbReference type="EMBL" id="MBP3192461.1"/>
    </source>
</evidence>
<dbReference type="EMBL" id="JAFIDN010000004">
    <property type="protein sequence ID" value="MBP3192461.1"/>
    <property type="molecule type" value="Genomic_DNA"/>
</dbReference>
<dbReference type="PANTHER" id="PTHR43385">
    <property type="entry name" value="RIBOFLAVIN TRANSPORTER RIBJ"/>
    <property type="match status" value="1"/>
</dbReference>
<feature type="transmembrane region" description="Helical" evidence="6">
    <location>
        <begin position="378"/>
        <end position="400"/>
    </location>
</feature>
<dbReference type="PANTHER" id="PTHR43385:SF1">
    <property type="entry name" value="RIBOFLAVIN TRANSPORTER RIBJ"/>
    <property type="match status" value="1"/>
</dbReference>
<dbReference type="GO" id="GO:0016020">
    <property type="term" value="C:membrane"/>
    <property type="evidence" value="ECO:0007669"/>
    <property type="project" value="UniProtKB-SubCell"/>
</dbReference>
<proteinExistence type="predicted"/>
<keyword evidence="3 6" id="KW-0812">Transmembrane</keyword>
<organism evidence="8 9">
    <name type="scientific">Natronogracilivirga saccharolytica</name>
    <dbReference type="NCBI Taxonomy" id="2812953"/>
    <lineage>
        <taxon>Bacteria</taxon>
        <taxon>Pseudomonadati</taxon>
        <taxon>Balneolota</taxon>
        <taxon>Balneolia</taxon>
        <taxon>Balneolales</taxon>
        <taxon>Cyclonatronaceae</taxon>
        <taxon>Natronogracilivirga</taxon>
    </lineage>
</organism>
<feature type="transmembrane region" description="Helical" evidence="6">
    <location>
        <begin position="261"/>
        <end position="283"/>
    </location>
</feature>
<accession>A0A8J7S918</accession>
<evidence type="ECO:0000256" key="6">
    <source>
        <dbReference type="SAM" id="Phobius"/>
    </source>
</evidence>
<evidence type="ECO:0000259" key="7">
    <source>
        <dbReference type="PROSITE" id="PS50850"/>
    </source>
</evidence>
<evidence type="ECO:0000256" key="5">
    <source>
        <dbReference type="ARBA" id="ARBA00023136"/>
    </source>
</evidence>
<feature type="transmembrane region" description="Helical" evidence="6">
    <location>
        <begin position="353"/>
        <end position="372"/>
    </location>
</feature>
<evidence type="ECO:0000256" key="3">
    <source>
        <dbReference type="ARBA" id="ARBA00022692"/>
    </source>
</evidence>
<keyword evidence="4 6" id="KW-1133">Transmembrane helix</keyword>
<reference evidence="8" key="1">
    <citation type="submission" date="2021-02" db="EMBL/GenBank/DDBJ databases">
        <title>Natronogracilivirga saccharolytica gen. nov. sp. nov. a new anaerobic, haloalkiliphilic carbohydrate-fermenting bacterium from soda lake and proposing of Cyclonatronumiaceae fam. nov. in the phylum Balneolaeota.</title>
        <authorList>
            <person name="Zhilina T.N."/>
            <person name="Sorokin D.Y."/>
            <person name="Zavarzina D.G."/>
            <person name="Toshchakov S.V."/>
            <person name="Kublanov I.V."/>
        </authorList>
    </citation>
    <scope>NUCLEOTIDE SEQUENCE</scope>
    <source>
        <strain evidence="8">Z-1702</strain>
    </source>
</reference>
<keyword evidence="5 6" id="KW-0472">Membrane</keyword>
<keyword evidence="9" id="KW-1185">Reference proteome</keyword>
<feature type="transmembrane region" description="Helical" evidence="6">
    <location>
        <begin position="80"/>
        <end position="101"/>
    </location>
</feature>
<evidence type="ECO:0000313" key="9">
    <source>
        <dbReference type="Proteomes" id="UP000673975"/>
    </source>
</evidence>
<comment type="subcellular location">
    <subcellularLocation>
        <location evidence="1">Membrane</location>
        <topology evidence="1">Multi-pass membrane protein</topology>
    </subcellularLocation>
</comment>
<evidence type="ECO:0000256" key="2">
    <source>
        <dbReference type="ARBA" id="ARBA00022448"/>
    </source>
</evidence>
<feature type="transmembrane region" description="Helical" evidence="6">
    <location>
        <begin position="12"/>
        <end position="36"/>
    </location>
</feature>
<keyword evidence="2" id="KW-0813">Transport</keyword>
<dbReference type="Gene3D" id="1.20.1250.20">
    <property type="entry name" value="MFS general substrate transporter like domains"/>
    <property type="match status" value="1"/>
</dbReference>
<dbReference type="InterPro" id="IPR011701">
    <property type="entry name" value="MFS"/>
</dbReference>
<comment type="caution">
    <text evidence="8">The sequence shown here is derived from an EMBL/GenBank/DDBJ whole genome shotgun (WGS) entry which is preliminary data.</text>
</comment>
<feature type="transmembrane region" description="Helical" evidence="6">
    <location>
        <begin position="144"/>
        <end position="164"/>
    </location>
</feature>
<dbReference type="Pfam" id="PF07690">
    <property type="entry name" value="MFS_1"/>
    <property type="match status" value="1"/>
</dbReference>
<feature type="domain" description="Major facilitator superfamily (MFS) profile" evidence="7">
    <location>
        <begin position="13"/>
        <end position="404"/>
    </location>
</feature>
<gene>
    <name evidence="8" type="ORF">NATSA_07285</name>
</gene>
<evidence type="ECO:0000256" key="1">
    <source>
        <dbReference type="ARBA" id="ARBA00004141"/>
    </source>
</evidence>
<dbReference type="SUPFAM" id="SSF103473">
    <property type="entry name" value="MFS general substrate transporter"/>
    <property type="match status" value="1"/>
</dbReference>